<dbReference type="EMBL" id="UINC01169610">
    <property type="protein sequence ID" value="SVD73233.1"/>
    <property type="molecule type" value="Genomic_DNA"/>
</dbReference>
<sequence length="89" mass="10049">MVSFELGFPVSKKKIEDHVQEGNMKKLFISVVLVLSSVISVGSSTDSIHEVEDIWTYKTYSSMIGDREKQLTCLAKNIYFEARNEPFAG</sequence>
<organism evidence="1">
    <name type="scientific">marine metagenome</name>
    <dbReference type="NCBI Taxonomy" id="408172"/>
    <lineage>
        <taxon>unclassified sequences</taxon>
        <taxon>metagenomes</taxon>
        <taxon>ecological metagenomes</taxon>
    </lineage>
</organism>
<gene>
    <name evidence="1" type="ORF">METZ01_LOCUS426087</name>
</gene>
<protein>
    <submittedName>
        <fullName evidence="1">Uncharacterized protein</fullName>
    </submittedName>
</protein>
<reference evidence="1" key="1">
    <citation type="submission" date="2018-05" db="EMBL/GenBank/DDBJ databases">
        <authorList>
            <person name="Lanie J.A."/>
            <person name="Ng W.-L."/>
            <person name="Kazmierczak K.M."/>
            <person name="Andrzejewski T.M."/>
            <person name="Davidsen T.M."/>
            <person name="Wayne K.J."/>
            <person name="Tettelin H."/>
            <person name="Glass J.I."/>
            <person name="Rusch D."/>
            <person name="Podicherti R."/>
            <person name="Tsui H.-C.T."/>
            <person name="Winkler M.E."/>
        </authorList>
    </citation>
    <scope>NUCLEOTIDE SEQUENCE</scope>
</reference>
<feature type="non-terminal residue" evidence="1">
    <location>
        <position position="89"/>
    </location>
</feature>
<proteinExistence type="predicted"/>
<evidence type="ECO:0000313" key="1">
    <source>
        <dbReference type="EMBL" id="SVD73233.1"/>
    </source>
</evidence>
<dbReference type="AlphaFoldDB" id="A0A382XQG1"/>
<accession>A0A382XQG1</accession>
<name>A0A382XQG1_9ZZZZ</name>